<dbReference type="PANTHER" id="PTHR47707:SF1">
    <property type="entry name" value="NUDIX HYDROLASE FAMILY PROTEIN"/>
    <property type="match status" value="1"/>
</dbReference>
<evidence type="ECO:0000256" key="5">
    <source>
        <dbReference type="ARBA" id="ARBA00022723"/>
    </source>
</evidence>
<comment type="caution">
    <text evidence="13">The sequence shown here is derived from an EMBL/GenBank/DDBJ whole genome shotgun (WGS) entry which is preliminary data.</text>
</comment>
<dbReference type="RefSeq" id="WP_154239630.1">
    <property type="nucleotide sequence ID" value="NZ_CALJPI010000265.1"/>
</dbReference>
<evidence type="ECO:0000256" key="7">
    <source>
        <dbReference type="ARBA" id="ARBA00022801"/>
    </source>
</evidence>
<dbReference type="InterPro" id="IPR020084">
    <property type="entry name" value="NUDIX_hydrolase_CS"/>
</dbReference>
<dbReference type="Proteomes" id="UP000480929">
    <property type="component" value="Unassembled WGS sequence"/>
</dbReference>
<evidence type="ECO:0000313" key="13">
    <source>
        <dbReference type="EMBL" id="MSA90401.1"/>
    </source>
</evidence>
<gene>
    <name evidence="14" type="ORF">GKD88_13475</name>
    <name evidence="13" type="ORF">GKE08_13805</name>
</gene>
<dbReference type="GO" id="GO:0044715">
    <property type="term" value="F:8-oxo-dGDP phosphatase activity"/>
    <property type="evidence" value="ECO:0007669"/>
    <property type="project" value="TreeGrafter"/>
</dbReference>
<name>A0A6N7S926_9FIRM</name>
<dbReference type="SUPFAM" id="SSF55811">
    <property type="entry name" value="Nudix"/>
    <property type="match status" value="1"/>
</dbReference>
<keyword evidence="5" id="KW-0479">Metal-binding</keyword>
<dbReference type="PROSITE" id="PS51462">
    <property type="entry name" value="NUDIX"/>
    <property type="match status" value="1"/>
</dbReference>
<keyword evidence="9" id="KW-0234">DNA repair</keyword>
<evidence type="ECO:0000256" key="4">
    <source>
        <dbReference type="ARBA" id="ARBA00022705"/>
    </source>
</evidence>
<evidence type="ECO:0000256" key="10">
    <source>
        <dbReference type="ARBA" id="ARBA00035861"/>
    </source>
</evidence>
<accession>A0A6N7S926</accession>
<evidence type="ECO:0000256" key="3">
    <source>
        <dbReference type="ARBA" id="ARBA00022457"/>
    </source>
</evidence>
<dbReference type="Proteomes" id="UP000433575">
    <property type="component" value="Unassembled WGS sequence"/>
</dbReference>
<keyword evidence="8" id="KW-0460">Magnesium</keyword>
<dbReference type="AlphaFoldDB" id="A0A6N7S926"/>
<proteinExistence type="inferred from homology"/>
<dbReference type="GO" id="GO:0046872">
    <property type="term" value="F:metal ion binding"/>
    <property type="evidence" value="ECO:0007669"/>
    <property type="project" value="UniProtKB-KW"/>
</dbReference>
<evidence type="ECO:0000256" key="6">
    <source>
        <dbReference type="ARBA" id="ARBA00022763"/>
    </source>
</evidence>
<dbReference type="InterPro" id="IPR047127">
    <property type="entry name" value="MutT-like"/>
</dbReference>
<dbReference type="EC" id="3.6.1.55" evidence="11"/>
<keyword evidence="6" id="KW-0227">DNA damage</keyword>
<evidence type="ECO:0000313" key="15">
    <source>
        <dbReference type="Proteomes" id="UP000433575"/>
    </source>
</evidence>
<sequence length="173" mass="19650">MQKTDLKQEAEPLAACDSQGRRLSYPVLRNHSAPESVLLLGAIAFIENHDHQILVSRRANQKSQGGKWECPGGMVRFRESCFAAIQRELKEELGISVAPSNCEWLGNVFRSHQKIAVFHIRMDIDTSELILQNEEVTEARWLALEDFEAWMMAGKFADFSVWVPPLIQEILKG</sequence>
<evidence type="ECO:0000256" key="8">
    <source>
        <dbReference type="ARBA" id="ARBA00022842"/>
    </source>
</evidence>
<comment type="similarity">
    <text evidence="2">Belongs to the Nudix hydrolase family.</text>
</comment>
<evidence type="ECO:0000256" key="2">
    <source>
        <dbReference type="ARBA" id="ARBA00005582"/>
    </source>
</evidence>
<comment type="catalytic activity">
    <reaction evidence="10">
        <text>8-oxo-dGTP + H2O = 8-oxo-dGMP + diphosphate + H(+)</text>
        <dbReference type="Rhea" id="RHEA:31575"/>
        <dbReference type="ChEBI" id="CHEBI:15377"/>
        <dbReference type="ChEBI" id="CHEBI:15378"/>
        <dbReference type="ChEBI" id="CHEBI:33019"/>
        <dbReference type="ChEBI" id="CHEBI:63224"/>
        <dbReference type="ChEBI" id="CHEBI:77896"/>
        <dbReference type="EC" id="3.6.1.55"/>
    </reaction>
</comment>
<evidence type="ECO:0000313" key="16">
    <source>
        <dbReference type="Proteomes" id="UP000480929"/>
    </source>
</evidence>
<comment type="cofactor">
    <cofactor evidence="1">
        <name>Mg(2+)</name>
        <dbReference type="ChEBI" id="CHEBI:18420"/>
    </cofactor>
</comment>
<dbReference type="EMBL" id="WKPI01000027">
    <property type="protein sequence ID" value="MSC34131.1"/>
    <property type="molecule type" value="Genomic_DNA"/>
</dbReference>
<keyword evidence="16" id="KW-1185">Reference proteome</keyword>
<organism evidence="13 15">
    <name type="scientific">Holdemania massiliensis</name>
    <dbReference type="NCBI Taxonomy" id="1468449"/>
    <lineage>
        <taxon>Bacteria</taxon>
        <taxon>Bacillati</taxon>
        <taxon>Bacillota</taxon>
        <taxon>Erysipelotrichia</taxon>
        <taxon>Erysipelotrichales</taxon>
        <taxon>Erysipelotrichaceae</taxon>
        <taxon>Holdemania</taxon>
    </lineage>
</organism>
<reference evidence="15 16" key="1">
    <citation type="journal article" date="2019" name="Nat. Med.">
        <title>A library of human gut bacterial isolates paired with longitudinal multiomics data enables mechanistic microbiome research.</title>
        <authorList>
            <person name="Poyet M."/>
            <person name="Groussin M."/>
            <person name="Gibbons S.M."/>
            <person name="Avila-Pacheco J."/>
            <person name="Jiang X."/>
            <person name="Kearney S.M."/>
            <person name="Perrotta A.R."/>
            <person name="Berdy B."/>
            <person name="Zhao S."/>
            <person name="Lieberman T.D."/>
            <person name="Swanson P.K."/>
            <person name="Smith M."/>
            <person name="Roesemann S."/>
            <person name="Alexander J.E."/>
            <person name="Rich S.A."/>
            <person name="Livny J."/>
            <person name="Vlamakis H."/>
            <person name="Clish C."/>
            <person name="Bullock K."/>
            <person name="Deik A."/>
            <person name="Scott J."/>
            <person name="Pierce K.A."/>
            <person name="Xavier R.J."/>
            <person name="Alm E.J."/>
        </authorList>
    </citation>
    <scope>NUCLEOTIDE SEQUENCE [LARGE SCALE GENOMIC DNA]</scope>
    <source>
        <strain evidence="13 15">BIOML-A4</strain>
        <strain evidence="14 16">BIOML-A5</strain>
    </source>
</reference>
<dbReference type="Pfam" id="PF00293">
    <property type="entry name" value="NUDIX"/>
    <property type="match status" value="1"/>
</dbReference>
<evidence type="ECO:0000313" key="14">
    <source>
        <dbReference type="EMBL" id="MSC34131.1"/>
    </source>
</evidence>
<dbReference type="PANTHER" id="PTHR47707">
    <property type="entry name" value="8-OXO-DGTP DIPHOSPHATASE"/>
    <property type="match status" value="1"/>
</dbReference>
<keyword evidence="4" id="KW-0235">DNA replication</keyword>
<keyword evidence="3" id="KW-0515">Mutator protein</keyword>
<dbReference type="InterPro" id="IPR000086">
    <property type="entry name" value="NUDIX_hydrolase_dom"/>
</dbReference>
<dbReference type="InterPro" id="IPR015797">
    <property type="entry name" value="NUDIX_hydrolase-like_dom_sf"/>
</dbReference>
<feature type="domain" description="Nudix hydrolase" evidence="12">
    <location>
        <begin position="35"/>
        <end position="164"/>
    </location>
</feature>
<keyword evidence="7" id="KW-0378">Hydrolase</keyword>
<evidence type="ECO:0000256" key="1">
    <source>
        <dbReference type="ARBA" id="ARBA00001946"/>
    </source>
</evidence>
<evidence type="ECO:0000259" key="12">
    <source>
        <dbReference type="PROSITE" id="PS51462"/>
    </source>
</evidence>
<dbReference type="GO" id="GO:0008413">
    <property type="term" value="F:8-oxo-7,8-dihydroguanosine triphosphate pyrophosphatase activity"/>
    <property type="evidence" value="ECO:0007669"/>
    <property type="project" value="TreeGrafter"/>
</dbReference>
<dbReference type="GO" id="GO:0006281">
    <property type="term" value="P:DNA repair"/>
    <property type="evidence" value="ECO:0007669"/>
    <property type="project" value="UniProtKB-KW"/>
</dbReference>
<dbReference type="GO" id="GO:0044716">
    <property type="term" value="F:8-oxo-GDP phosphatase activity"/>
    <property type="evidence" value="ECO:0007669"/>
    <property type="project" value="TreeGrafter"/>
</dbReference>
<dbReference type="GO" id="GO:0035539">
    <property type="term" value="F:8-oxo-7,8-dihydrodeoxyguanosine triphosphate pyrophosphatase activity"/>
    <property type="evidence" value="ECO:0007669"/>
    <property type="project" value="UniProtKB-EC"/>
</dbReference>
<dbReference type="EMBL" id="WKPJ01000025">
    <property type="protein sequence ID" value="MSA90401.1"/>
    <property type="molecule type" value="Genomic_DNA"/>
</dbReference>
<dbReference type="GO" id="GO:0006260">
    <property type="term" value="P:DNA replication"/>
    <property type="evidence" value="ECO:0007669"/>
    <property type="project" value="UniProtKB-KW"/>
</dbReference>
<evidence type="ECO:0000256" key="9">
    <source>
        <dbReference type="ARBA" id="ARBA00023204"/>
    </source>
</evidence>
<dbReference type="Gene3D" id="3.90.79.10">
    <property type="entry name" value="Nucleoside Triphosphate Pyrophosphohydrolase"/>
    <property type="match status" value="1"/>
</dbReference>
<protein>
    <recommendedName>
        <fullName evidence="11">8-oxo-dGTP diphosphatase</fullName>
        <ecNumber evidence="11">3.6.1.55</ecNumber>
    </recommendedName>
</protein>
<dbReference type="OrthoDB" id="9787476at2"/>
<dbReference type="PROSITE" id="PS00893">
    <property type="entry name" value="NUDIX_BOX"/>
    <property type="match status" value="1"/>
</dbReference>
<evidence type="ECO:0000256" key="11">
    <source>
        <dbReference type="ARBA" id="ARBA00038905"/>
    </source>
</evidence>